<name>A0ABV5P2Z1_9ACTN</name>
<keyword evidence="2" id="KW-1185">Reference proteome</keyword>
<reference evidence="1 2" key="1">
    <citation type="submission" date="2024-09" db="EMBL/GenBank/DDBJ databases">
        <authorList>
            <person name="Sun Q."/>
            <person name="Mori K."/>
        </authorList>
    </citation>
    <scope>NUCLEOTIDE SEQUENCE [LARGE SCALE GENOMIC DNA]</scope>
    <source>
        <strain evidence="1 2">JCM 3324</strain>
    </source>
</reference>
<gene>
    <name evidence="1" type="ORF">ACFFR3_46150</name>
</gene>
<proteinExistence type="predicted"/>
<organism evidence="1 2">
    <name type="scientific">Nonomuraea salmonea</name>
    <dbReference type="NCBI Taxonomy" id="46181"/>
    <lineage>
        <taxon>Bacteria</taxon>
        <taxon>Bacillati</taxon>
        <taxon>Actinomycetota</taxon>
        <taxon>Actinomycetes</taxon>
        <taxon>Streptosporangiales</taxon>
        <taxon>Streptosporangiaceae</taxon>
        <taxon>Nonomuraea</taxon>
    </lineage>
</organism>
<evidence type="ECO:0000313" key="2">
    <source>
        <dbReference type="Proteomes" id="UP001589568"/>
    </source>
</evidence>
<dbReference type="RefSeq" id="WP_345410472.1">
    <property type="nucleotide sequence ID" value="NZ_BAAAXS010000002.1"/>
</dbReference>
<sequence length="118" mass="12405">MSTTSATGIIRRGTARELTSIGRALADFAGRDLPAVTWTVHAGGDLANRLVGELDLGCHAQLHEEPQVAAAIREWAAFLDGEPAWERDGAGTGGLYVVRAQHLGAEVEVAAYLLNPSA</sequence>
<accession>A0ABV5P2Z1</accession>
<dbReference type="EMBL" id="JBHMCF010000057">
    <property type="protein sequence ID" value="MFB9476920.1"/>
    <property type="molecule type" value="Genomic_DNA"/>
</dbReference>
<dbReference type="Proteomes" id="UP001589568">
    <property type="component" value="Unassembled WGS sequence"/>
</dbReference>
<comment type="caution">
    <text evidence="1">The sequence shown here is derived from an EMBL/GenBank/DDBJ whole genome shotgun (WGS) entry which is preliminary data.</text>
</comment>
<evidence type="ECO:0000313" key="1">
    <source>
        <dbReference type="EMBL" id="MFB9476920.1"/>
    </source>
</evidence>
<protein>
    <submittedName>
        <fullName evidence="1">Uncharacterized protein</fullName>
    </submittedName>
</protein>